<dbReference type="Proteomes" id="UP001138681">
    <property type="component" value="Unassembled WGS sequence"/>
</dbReference>
<comment type="caution">
    <text evidence="2">The sequence shown here is derived from an EMBL/GenBank/DDBJ whole genome shotgun (WGS) entry which is preliminary data.</text>
</comment>
<organism evidence="2 3">
    <name type="scientific">Erythrobacter crassostreae</name>
    <dbReference type="NCBI Taxonomy" id="2828328"/>
    <lineage>
        <taxon>Bacteria</taxon>
        <taxon>Pseudomonadati</taxon>
        <taxon>Pseudomonadota</taxon>
        <taxon>Alphaproteobacteria</taxon>
        <taxon>Sphingomonadales</taxon>
        <taxon>Erythrobacteraceae</taxon>
        <taxon>Erythrobacter/Porphyrobacter group</taxon>
        <taxon>Erythrobacter</taxon>
    </lineage>
</organism>
<evidence type="ECO:0000313" key="2">
    <source>
        <dbReference type="EMBL" id="MBV7258827.1"/>
    </source>
</evidence>
<sequence>MAKNKRGIPDLRQRIREIADEENLDELHDIADEMHRNSPIRRAKNQSQTLTPELAKKIRDFAKKHPNMHQRDIAPKFNVNPGRVSQAMNNEV</sequence>
<protein>
    <submittedName>
        <fullName evidence="2">Uncharacterized protein</fullName>
    </submittedName>
</protein>
<reference evidence="2" key="1">
    <citation type="submission" date="2021-04" db="EMBL/GenBank/DDBJ databases">
        <authorList>
            <person name="Pira H."/>
            <person name="Risdian C."/>
            <person name="Wink J."/>
        </authorList>
    </citation>
    <scope>NUCLEOTIDE SEQUENCE</scope>
    <source>
        <strain evidence="2">WH158</strain>
    </source>
</reference>
<gene>
    <name evidence="2" type="ORF">KCG46_04445</name>
</gene>
<dbReference type="AlphaFoldDB" id="A0A9X1F2C5"/>
<dbReference type="EMBL" id="JAGSPC010000001">
    <property type="protein sequence ID" value="MBV7258827.1"/>
    <property type="molecule type" value="Genomic_DNA"/>
</dbReference>
<feature type="region of interest" description="Disordered" evidence="1">
    <location>
        <begin position="66"/>
        <end position="92"/>
    </location>
</feature>
<name>A0A9X1F2C5_9SPHN</name>
<accession>A0A9X1F2C5</accession>
<keyword evidence="3" id="KW-1185">Reference proteome</keyword>
<evidence type="ECO:0000313" key="3">
    <source>
        <dbReference type="Proteomes" id="UP001138681"/>
    </source>
</evidence>
<dbReference type="RefSeq" id="WP_218404097.1">
    <property type="nucleotide sequence ID" value="NZ_JAGSPC010000001.1"/>
</dbReference>
<evidence type="ECO:0000256" key="1">
    <source>
        <dbReference type="SAM" id="MobiDB-lite"/>
    </source>
</evidence>
<proteinExistence type="predicted"/>